<dbReference type="RefSeq" id="WP_344270883.1">
    <property type="nucleotide sequence ID" value="NZ_BAAAMR010000043.1"/>
</dbReference>
<protein>
    <recommendedName>
        <fullName evidence="3">FAD-binding domain-containing protein</fullName>
    </recommendedName>
</protein>
<accession>A0ABN2ZR80</accession>
<evidence type="ECO:0008006" key="3">
    <source>
        <dbReference type="Google" id="ProtNLM"/>
    </source>
</evidence>
<dbReference type="EMBL" id="BAAAMR010000043">
    <property type="protein sequence ID" value="GAA2146188.1"/>
    <property type="molecule type" value="Genomic_DNA"/>
</dbReference>
<keyword evidence="2" id="KW-1185">Reference proteome</keyword>
<sequence>MGCDGAHSRVRALEGMPFPGVPLGERFLLADVHTDSDADRDADHHTASAWLHRDGLLMACRRSGAPDLRRLIADLPPGTGDLPPGSWCIPTG</sequence>
<proteinExistence type="predicted"/>
<name>A0ABN2ZR80_9ACTN</name>
<organism evidence="1 2">
    <name type="scientific">Actinomadura napierensis</name>
    <dbReference type="NCBI Taxonomy" id="267854"/>
    <lineage>
        <taxon>Bacteria</taxon>
        <taxon>Bacillati</taxon>
        <taxon>Actinomycetota</taxon>
        <taxon>Actinomycetes</taxon>
        <taxon>Streptosporangiales</taxon>
        <taxon>Thermomonosporaceae</taxon>
        <taxon>Actinomadura</taxon>
    </lineage>
</organism>
<dbReference type="Proteomes" id="UP001501020">
    <property type="component" value="Unassembled WGS sequence"/>
</dbReference>
<evidence type="ECO:0000313" key="1">
    <source>
        <dbReference type="EMBL" id="GAA2146188.1"/>
    </source>
</evidence>
<dbReference type="Gene3D" id="3.50.50.60">
    <property type="entry name" value="FAD/NAD(P)-binding domain"/>
    <property type="match status" value="1"/>
</dbReference>
<reference evidence="1 2" key="1">
    <citation type="journal article" date="2019" name="Int. J. Syst. Evol. Microbiol.">
        <title>The Global Catalogue of Microorganisms (GCM) 10K type strain sequencing project: providing services to taxonomists for standard genome sequencing and annotation.</title>
        <authorList>
            <consortium name="The Broad Institute Genomics Platform"/>
            <consortium name="The Broad Institute Genome Sequencing Center for Infectious Disease"/>
            <person name="Wu L."/>
            <person name="Ma J."/>
        </authorList>
    </citation>
    <scope>NUCLEOTIDE SEQUENCE [LARGE SCALE GENOMIC DNA]</scope>
    <source>
        <strain evidence="1 2">JCM 13850</strain>
    </source>
</reference>
<dbReference type="Gene3D" id="3.30.70.2450">
    <property type="match status" value="1"/>
</dbReference>
<evidence type="ECO:0000313" key="2">
    <source>
        <dbReference type="Proteomes" id="UP001501020"/>
    </source>
</evidence>
<comment type="caution">
    <text evidence="1">The sequence shown here is derived from an EMBL/GenBank/DDBJ whole genome shotgun (WGS) entry which is preliminary data.</text>
</comment>
<dbReference type="InterPro" id="IPR036188">
    <property type="entry name" value="FAD/NAD-bd_sf"/>
</dbReference>
<gene>
    <name evidence="1" type="ORF">GCM10009727_47300</name>
</gene>